<organism evidence="2 3">
    <name type="scientific">Bionectria ochroleuca</name>
    <name type="common">Gliocladium roseum</name>
    <dbReference type="NCBI Taxonomy" id="29856"/>
    <lineage>
        <taxon>Eukaryota</taxon>
        <taxon>Fungi</taxon>
        <taxon>Dikarya</taxon>
        <taxon>Ascomycota</taxon>
        <taxon>Pezizomycotina</taxon>
        <taxon>Sordariomycetes</taxon>
        <taxon>Hypocreomycetidae</taxon>
        <taxon>Hypocreales</taxon>
        <taxon>Bionectriaceae</taxon>
        <taxon>Clonostachys</taxon>
    </lineage>
</organism>
<dbReference type="Proteomes" id="UP000616885">
    <property type="component" value="Unassembled WGS sequence"/>
</dbReference>
<feature type="region of interest" description="Disordered" evidence="1">
    <location>
        <begin position="1"/>
        <end position="68"/>
    </location>
</feature>
<evidence type="ECO:0000313" key="2">
    <source>
        <dbReference type="EMBL" id="KAF9751315.1"/>
    </source>
</evidence>
<evidence type="ECO:0000256" key="1">
    <source>
        <dbReference type="SAM" id="MobiDB-lite"/>
    </source>
</evidence>
<protein>
    <submittedName>
        <fullName evidence="2">Uncharacterized protein</fullName>
    </submittedName>
</protein>
<dbReference type="EMBL" id="JADCTT010000005">
    <property type="protein sequence ID" value="KAF9751315.1"/>
    <property type="molecule type" value="Genomic_DNA"/>
</dbReference>
<comment type="caution">
    <text evidence="2">The sequence shown here is derived from an EMBL/GenBank/DDBJ whole genome shotgun (WGS) entry which is preliminary data.</text>
</comment>
<dbReference type="AlphaFoldDB" id="A0A8H7TNY0"/>
<name>A0A8H7TNY0_BIOOC</name>
<gene>
    <name evidence="2" type="ORF">IM811_013109</name>
</gene>
<reference evidence="2" key="1">
    <citation type="submission" date="2020-10" db="EMBL/GenBank/DDBJ databases">
        <title>High-Quality Genome Resource of Clonostachys rosea strain S41 by Oxford Nanopore Long-Read Sequencing.</title>
        <authorList>
            <person name="Wang H."/>
        </authorList>
    </citation>
    <scope>NUCLEOTIDE SEQUENCE</scope>
    <source>
        <strain evidence="2">S41</strain>
    </source>
</reference>
<sequence>MDNAPQQDQPQHHPTGSLDGKPQGIIVLTENLKKPEAQDQQPEAVINPTPEPAKLDRPDQDEKEDEAAISSAPCIDFVTLGMFIIDDIDFAPPKTAVKDILGELAHIRPWAPASSHHHPNLPLWAGLLTKAVIFRHQRRTSSTAGAHRLSSVRTLSVSPPEAGMVMLELRSSGPLNT</sequence>
<evidence type="ECO:0000313" key="3">
    <source>
        <dbReference type="Proteomes" id="UP000616885"/>
    </source>
</evidence>
<proteinExistence type="predicted"/>
<accession>A0A8H7TNY0</accession>
<feature type="compositionally biased region" description="Polar residues" evidence="1">
    <location>
        <begin position="1"/>
        <end position="14"/>
    </location>
</feature>